<dbReference type="EMBL" id="JACAZI010000037">
    <property type="protein sequence ID" value="KAF7328243.1"/>
    <property type="molecule type" value="Genomic_DNA"/>
</dbReference>
<evidence type="ECO:0000313" key="3">
    <source>
        <dbReference type="Proteomes" id="UP000620124"/>
    </source>
</evidence>
<proteinExistence type="predicted"/>
<feature type="signal peptide" evidence="1">
    <location>
        <begin position="1"/>
        <end position="18"/>
    </location>
</feature>
<comment type="caution">
    <text evidence="2">The sequence shown here is derived from an EMBL/GenBank/DDBJ whole genome shotgun (WGS) entry which is preliminary data.</text>
</comment>
<dbReference type="Proteomes" id="UP000620124">
    <property type="component" value="Unassembled WGS sequence"/>
</dbReference>
<evidence type="ECO:0008006" key="4">
    <source>
        <dbReference type="Google" id="ProtNLM"/>
    </source>
</evidence>
<keyword evidence="3" id="KW-1185">Reference proteome</keyword>
<organism evidence="2 3">
    <name type="scientific">Mycena venus</name>
    <dbReference type="NCBI Taxonomy" id="2733690"/>
    <lineage>
        <taxon>Eukaryota</taxon>
        <taxon>Fungi</taxon>
        <taxon>Dikarya</taxon>
        <taxon>Basidiomycota</taxon>
        <taxon>Agaricomycotina</taxon>
        <taxon>Agaricomycetes</taxon>
        <taxon>Agaricomycetidae</taxon>
        <taxon>Agaricales</taxon>
        <taxon>Marasmiineae</taxon>
        <taxon>Mycenaceae</taxon>
        <taxon>Mycena</taxon>
    </lineage>
</organism>
<feature type="chain" id="PRO_5034239442" description="Secreted protein" evidence="1">
    <location>
        <begin position="19"/>
        <end position="66"/>
    </location>
</feature>
<dbReference type="OrthoDB" id="2189106at2759"/>
<dbReference type="AlphaFoldDB" id="A0A8H6TZB8"/>
<gene>
    <name evidence="2" type="ORF">MVEN_02564200</name>
</gene>
<sequence>MIAPHLLLLLLASAPHHPQPRTPSEHGYLSLWIEVVRDPGRKRSTLPDRLITVISTWQTGGALLDD</sequence>
<protein>
    <recommendedName>
        <fullName evidence="4">Secreted protein</fullName>
    </recommendedName>
</protein>
<evidence type="ECO:0000256" key="1">
    <source>
        <dbReference type="SAM" id="SignalP"/>
    </source>
</evidence>
<name>A0A8H6TZB8_9AGAR</name>
<accession>A0A8H6TZB8</accession>
<evidence type="ECO:0000313" key="2">
    <source>
        <dbReference type="EMBL" id="KAF7328243.1"/>
    </source>
</evidence>
<reference evidence="2" key="1">
    <citation type="submission" date="2020-05" db="EMBL/GenBank/DDBJ databases">
        <title>Mycena genomes resolve the evolution of fungal bioluminescence.</title>
        <authorList>
            <person name="Tsai I.J."/>
        </authorList>
    </citation>
    <scope>NUCLEOTIDE SEQUENCE</scope>
    <source>
        <strain evidence="2">CCC161011</strain>
    </source>
</reference>
<keyword evidence="1" id="KW-0732">Signal</keyword>